<dbReference type="HOGENOM" id="CLU_049046_1_0_1"/>
<dbReference type="FunCoup" id="G3AIK6">
    <property type="interactions" value="1356"/>
</dbReference>
<dbReference type="KEGG" id="spaa:SPAPADRAFT_59084"/>
<accession>G3AIK6</accession>
<feature type="compositionally biased region" description="Low complexity" evidence="2">
    <location>
        <begin position="175"/>
        <end position="193"/>
    </location>
</feature>
<feature type="domain" description="Activator of Hsp90 ATPase AHSA1-like N-terminal" evidence="3">
    <location>
        <begin position="13"/>
        <end position="145"/>
    </location>
</feature>
<dbReference type="GeneID" id="18872765"/>
<dbReference type="Gene3D" id="3.30.530.20">
    <property type="match status" value="1"/>
</dbReference>
<dbReference type="GO" id="GO:0006457">
    <property type="term" value="P:protein folding"/>
    <property type="evidence" value="ECO:0007669"/>
    <property type="project" value="EnsemblFungi"/>
</dbReference>
<name>G3AIK6_SPAPN</name>
<dbReference type="InterPro" id="IPR015310">
    <property type="entry name" value="AHSA1-like_N"/>
</dbReference>
<feature type="region of interest" description="Disordered" evidence="2">
    <location>
        <begin position="162"/>
        <end position="205"/>
    </location>
</feature>
<dbReference type="SUPFAM" id="SSF103111">
    <property type="entry name" value="Activator of Hsp90 ATPase, Aha1"/>
    <property type="match status" value="1"/>
</dbReference>
<dbReference type="SUPFAM" id="SSF55961">
    <property type="entry name" value="Bet v1-like"/>
    <property type="match status" value="1"/>
</dbReference>
<dbReference type="GO" id="GO:0051087">
    <property type="term" value="F:protein-folding chaperone binding"/>
    <property type="evidence" value="ECO:0007669"/>
    <property type="project" value="EnsemblFungi"/>
</dbReference>
<dbReference type="CDD" id="cd08892">
    <property type="entry name" value="SRPBCC_Aha1"/>
    <property type="match status" value="1"/>
</dbReference>
<dbReference type="PANTHER" id="PTHR13009:SF22">
    <property type="entry name" value="LD43819P"/>
    <property type="match status" value="1"/>
</dbReference>
<dbReference type="Pfam" id="PF09229">
    <property type="entry name" value="Aha1_N"/>
    <property type="match status" value="1"/>
</dbReference>
<keyword evidence="5" id="KW-1185">Reference proteome</keyword>
<dbReference type="GO" id="GO:0005829">
    <property type="term" value="C:cytosol"/>
    <property type="evidence" value="ECO:0007669"/>
    <property type="project" value="TreeGrafter"/>
</dbReference>
<evidence type="ECO:0000259" key="3">
    <source>
        <dbReference type="SMART" id="SM01000"/>
    </source>
</evidence>
<evidence type="ECO:0000313" key="4">
    <source>
        <dbReference type="EMBL" id="EGW33720.1"/>
    </source>
</evidence>
<dbReference type="RefSeq" id="XP_007373304.1">
    <property type="nucleotide sequence ID" value="XM_007373242.1"/>
</dbReference>
<gene>
    <name evidence="4" type="ORF">SPAPADRAFT_59084</name>
</gene>
<proteinExistence type="inferred from homology"/>
<dbReference type="EMBL" id="GL996500">
    <property type="protein sequence ID" value="EGW33720.1"/>
    <property type="molecule type" value="Genomic_DNA"/>
</dbReference>
<dbReference type="InterPro" id="IPR036338">
    <property type="entry name" value="Aha1"/>
</dbReference>
<dbReference type="eggNOG" id="KOG2936">
    <property type="taxonomic scope" value="Eukaryota"/>
</dbReference>
<sequence>MVVNNPNNWHWVDKNCLQWSNDYFKEKLTNLTVSEGKYTCTIDEVSSVEGDVDVSQRKGKVISLFDIRIVLRFQAKIDKEPVSGSITIPELAFDSDSDGLQFDISIYNEHSGNTEISSFIKKALLPKLRDILMQFGPDLIETNSKDIQLPSDNVNSTFTKANQEASVHHKEEAPVKASSTATATATAKQTVPAKSTSQPKAAASSSIPKYNTSTLHLEPTFNTTAEQLYITLLEESRIAAWTRAYPFIERFPPSEGSTFKFFGGSVSGKFLKLVHNERIVQLWRLDDWKEGHFAELDIQIVQGQSETKLVVKFTGIPIGEEDRVKGNFEEMYVRAIKIIFGFGAVL</sequence>
<dbReference type="GO" id="GO:0001671">
    <property type="term" value="F:ATPase activator activity"/>
    <property type="evidence" value="ECO:0007669"/>
    <property type="project" value="EnsemblFungi"/>
</dbReference>
<dbReference type="SMART" id="SM01000">
    <property type="entry name" value="Aha1_N"/>
    <property type="match status" value="1"/>
</dbReference>
<protein>
    <recommendedName>
        <fullName evidence="3">Activator of Hsp90 ATPase AHSA1-like N-terminal domain-containing protein</fullName>
    </recommendedName>
</protein>
<dbReference type="InterPro" id="IPR013538">
    <property type="entry name" value="ASHA1/2-like_C"/>
</dbReference>
<dbReference type="GO" id="GO:0006606">
    <property type="term" value="P:protein import into nucleus"/>
    <property type="evidence" value="ECO:0007669"/>
    <property type="project" value="EnsemblFungi"/>
</dbReference>
<dbReference type="InParanoid" id="G3AIK6"/>
<reference evidence="4 5" key="1">
    <citation type="journal article" date="2011" name="Proc. Natl. Acad. Sci. U.S.A.">
        <title>Comparative genomics of xylose-fermenting fungi for enhanced biofuel production.</title>
        <authorList>
            <person name="Wohlbach D.J."/>
            <person name="Kuo A."/>
            <person name="Sato T.K."/>
            <person name="Potts K.M."/>
            <person name="Salamov A.A."/>
            <person name="LaButti K.M."/>
            <person name="Sun H."/>
            <person name="Clum A."/>
            <person name="Pangilinan J.L."/>
            <person name="Lindquist E.A."/>
            <person name="Lucas S."/>
            <person name="Lapidus A."/>
            <person name="Jin M."/>
            <person name="Gunawan C."/>
            <person name="Balan V."/>
            <person name="Dale B.E."/>
            <person name="Jeffries T.W."/>
            <person name="Zinkel R."/>
            <person name="Barry K.W."/>
            <person name="Grigoriev I.V."/>
            <person name="Gasch A.P."/>
        </authorList>
    </citation>
    <scope>NUCLEOTIDE SEQUENCE [LARGE SCALE GENOMIC DNA]</scope>
    <source>
        <strain evidence="5">NRRL Y-27907 / 11-Y1</strain>
    </source>
</reference>
<dbReference type="STRING" id="619300.G3AIK6"/>
<evidence type="ECO:0000313" key="5">
    <source>
        <dbReference type="Proteomes" id="UP000000709"/>
    </source>
</evidence>
<dbReference type="Gene3D" id="3.15.10.20">
    <property type="entry name" value="Activator of Hsp90 ATPase Aha1, N-terminal domain"/>
    <property type="match status" value="1"/>
</dbReference>
<dbReference type="PANTHER" id="PTHR13009">
    <property type="entry name" value="HEAT SHOCK PROTEIN 90 HSP90 CO-CHAPERONE AHA-1"/>
    <property type="match status" value="1"/>
</dbReference>
<organism evidence="5">
    <name type="scientific">Spathaspora passalidarum (strain NRRL Y-27907 / 11-Y1)</name>
    <dbReference type="NCBI Taxonomy" id="619300"/>
    <lineage>
        <taxon>Eukaryota</taxon>
        <taxon>Fungi</taxon>
        <taxon>Dikarya</taxon>
        <taxon>Ascomycota</taxon>
        <taxon>Saccharomycotina</taxon>
        <taxon>Pichiomycetes</taxon>
        <taxon>Debaryomycetaceae</taxon>
        <taxon>Spathaspora</taxon>
    </lineage>
</organism>
<comment type="similarity">
    <text evidence="1">Belongs to the AHA1 family.</text>
</comment>
<dbReference type="Pfam" id="PF08327">
    <property type="entry name" value="AHSA1"/>
    <property type="match status" value="1"/>
</dbReference>
<feature type="compositionally biased region" description="Polar residues" evidence="2">
    <location>
        <begin position="194"/>
        <end position="205"/>
    </location>
</feature>
<dbReference type="OrthoDB" id="567237at2759"/>
<evidence type="ECO:0000256" key="1">
    <source>
        <dbReference type="ARBA" id="ARBA00006817"/>
    </source>
</evidence>
<dbReference type="GO" id="GO:0005634">
    <property type="term" value="C:nucleus"/>
    <property type="evidence" value="ECO:0007669"/>
    <property type="project" value="EnsemblFungi"/>
</dbReference>
<dbReference type="InterPro" id="IPR023393">
    <property type="entry name" value="START-like_dom_sf"/>
</dbReference>
<dbReference type="OMA" id="GDCEVNQ"/>
<dbReference type="Proteomes" id="UP000000709">
    <property type="component" value="Unassembled WGS sequence"/>
</dbReference>
<evidence type="ECO:0000256" key="2">
    <source>
        <dbReference type="SAM" id="MobiDB-lite"/>
    </source>
</evidence>
<dbReference type="AlphaFoldDB" id="G3AIK6"/>